<dbReference type="AlphaFoldDB" id="X1CWU3"/>
<organism evidence="1">
    <name type="scientific">marine sediment metagenome</name>
    <dbReference type="NCBI Taxonomy" id="412755"/>
    <lineage>
        <taxon>unclassified sequences</taxon>
        <taxon>metagenomes</taxon>
        <taxon>ecological metagenomes</taxon>
    </lineage>
</organism>
<accession>X1CWU3</accession>
<reference evidence="1" key="1">
    <citation type="journal article" date="2014" name="Front. Microbiol.">
        <title>High frequency of phylogenetically diverse reductive dehalogenase-homologous genes in deep subseafloor sedimentary metagenomes.</title>
        <authorList>
            <person name="Kawai M."/>
            <person name="Futagami T."/>
            <person name="Toyoda A."/>
            <person name="Takaki Y."/>
            <person name="Nishi S."/>
            <person name="Hori S."/>
            <person name="Arai W."/>
            <person name="Tsubouchi T."/>
            <person name="Morono Y."/>
            <person name="Uchiyama I."/>
            <person name="Ito T."/>
            <person name="Fujiyama A."/>
            <person name="Inagaki F."/>
            <person name="Takami H."/>
        </authorList>
    </citation>
    <scope>NUCLEOTIDE SEQUENCE</scope>
    <source>
        <strain evidence="1">Expedition CK06-06</strain>
    </source>
</reference>
<comment type="caution">
    <text evidence="1">The sequence shown here is derived from an EMBL/GenBank/DDBJ whole genome shotgun (WGS) entry which is preliminary data.</text>
</comment>
<protein>
    <submittedName>
        <fullName evidence="1">Uncharacterized protein</fullName>
    </submittedName>
</protein>
<evidence type="ECO:0000313" key="1">
    <source>
        <dbReference type="EMBL" id="GAH00520.1"/>
    </source>
</evidence>
<gene>
    <name evidence="1" type="ORF">S01H4_51570</name>
</gene>
<name>X1CWU3_9ZZZZ</name>
<sequence length="48" mass="5742">MAEILNLGFFPFKISNNFNFFVQIFLNKIMVVLLLDFDLRVDNYQILI</sequence>
<dbReference type="EMBL" id="BART01029378">
    <property type="protein sequence ID" value="GAH00520.1"/>
    <property type="molecule type" value="Genomic_DNA"/>
</dbReference>
<proteinExistence type="predicted"/>